<feature type="region of interest" description="Disordered" evidence="1">
    <location>
        <begin position="230"/>
        <end position="254"/>
    </location>
</feature>
<evidence type="ECO:0008006" key="4">
    <source>
        <dbReference type="Google" id="ProtNLM"/>
    </source>
</evidence>
<protein>
    <recommendedName>
        <fullName evidence="4">TniQ protein</fullName>
    </recommendedName>
</protein>
<reference evidence="2 3" key="1">
    <citation type="submission" date="2024-07" db="EMBL/GenBank/DDBJ databases">
        <title>Draft Genome Sequence of Ferrimicrobium acidiphilum Strain YE2023, Isolated from a Pulp of Bioleach Reactor.</title>
        <authorList>
            <person name="Elkina Y.A."/>
            <person name="Bulaeva A.G."/>
            <person name="Beletsky A.V."/>
            <person name="Mardanov A.V."/>
        </authorList>
    </citation>
    <scope>NUCLEOTIDE SEQUENCE [LARGE SCALE GENOMIC DNA]</scope>
    <source>
        <strain evidence="2 3">YE2023</strain>
    </source>
</reference>
<dbReference type="EMBL" id="JBFSHR010000054">
    <property type="protein sequence ID" value="MEX6430464.1"/>
    <property type="molecule type" value="Genomic_DNA"/>
</dbReference>
<accession>A0ABV3Y5N0</accession>
<name>A0ABV3Y5N0_9ACTN</name>
<organism evidence="2 3">
    <name type="scientific">Ferrimicrobium acidiphilum</name>
    <dbReference type="NCBI Taxonomy" id="121039"/>
    <lineage>
        <taxon>Bacteria</taxon>
        <taxon>Bacillati</taxon>
        <taxon>Actinomycetota</taxon>
        <taxon>Acidimicrobiia</taxon>
        <taxon>Acidimicrobiales</taxon>
        <taxon>Acidimicrobiaceae</taxon>
        <taxon>Ferrimicrobium</taxon>
    </lineage>
</organism>
<dbReference type="Proteomes" id="UP001560267">
    <property type="component" value="Unassembled WGS sequence"/>
</dbReference>
<gene>
    <name evidence="2" type="ORF">AB6A68_11570</name>
</gene>
<sequence length="254" mass="28457">MRLASANHLNRADLRATAGLSSSQAHFSTAYPSVYLDALAILGDLGSRSLDLPPDHHELAERVMCLQCSAGEIVHVRDPTSGYVCPKHAFWLQGSRPVAFHPIPEIIDAEHRLRELLANGRENICGTTTYRMCEELASVGIDEERRVRREAATGAKLTPLVIYPETIQLVSLLTDPTFIRRITPIRESKARRYRYIEKMVPPELSSEGRTRVSSGLKLYSDRLENTSEEARKALDHKIRNAQRRATDKSPGKCS</sequence>
<comment type="caution">
    <text evidence="2">The sequence shown here is derived from an EMBL/GenBank/DDBJ whole genome shotgun (WGS) entry which is preliminary data.</text>
</comment>
<evidence type="ECO:0000256" key="1">
    <source>
        <dbReference type="SAM" id="MobiDB-lite"/>
    </source>
</evidence>
<evidence type="ECO:0000313" key="2">
    <source>
        <dbReference type="EMBL" id="MEX6430464.1"/>
    </source>
</evidence>
<evidence type="ECO:0000313" key="3">
    <source>
        <dbReference type="Proteomes" id="UP001560267"/>
    </source>
</evidence>
<keyword evidence="3" id="KW-1185">Reference proteome</keyword>
<proteinExistence type="predicted"/>